<evidence type="ECO:0000256" key="7">
    <source>
        <dbReference type="ARBA" id="ARBA00023163"/>
    </source>
</evidence>
<dbReference type="RefSeq" id="WP_115309614.1">
    <property type="nucleotide sequence ID" value="NZ_UHIO01000001.1"/>
</dbReference>
<evidence type="ECO:0000256" key="2">
    <source>
        <dbReference type="ARBA" id="ARBA00012418"/>
    </source>
</evidence>
<evidence type="ECO:0000256" key="4">
    <source>
        <dbReference type="ARBA" id="ARBA00022478"/>
    </source>
</evidence>
<keyword evidence="12" id="KW-1185">Reference proteome</keyword>
<gene>
    <name evidence="10 11" type="primary">rpoZ</name>
    <name evidence="11" type="ORF">NCTC12020_00360</name>
</gene>
<keyword evidence="6 10" id="KW-0548">Nucleotidyltransferase</keyword>
<dbReference type="InterPro" id="IPR006110">
    <property type="entry name" value="Pol_omega/Rpo6/RPB6"/>
</dbReference>
<proteinExistence type="inferred from homology"/>
<keyword evidence="7 10" id="KW-0804">Transcription</keyword>
<dbReference type="HAMAP" id="MF_00366">
    <property type="entry name" value="RNApol_bact_RpoZ"/>
    <property type="match status" value="1"/>
</dbReference>
<dbReference type="NCBIfam" id="TIGR00690">
    <property type="entry name" value="rpoZ"/>
    <property type="match status" value="1"/>
</dbReference>
<dbReference type="Gene3D" id="3.90.940.10">
    <property type="match status" value="1"/>
</dbReference>
<reference evidence="11 12" key="1">
    <citation type="submission" date="2018-06" db="EMBL/GenBank/DDBJ databases">
        <authorList>
            <consortium name="Pathogen Informatics"/>
            <person name="Doyle S."/>
        </authorList>
    </citation>
    <scope>NUCLEOTIDE SEQUENCE [LARGE SCALE GENOMIC DNA]</scope>
    <source>
        <strain evidence="11 12">NCTC12020</strain>
    </source>
</reference>
<evidence type="ECO:0000256" key="1">
    <source>
        <dbReference type="ARBA" id="ARBA00006711"/>
    </source>
</evidence>
<evidence type="ECO:0000256" key="8">
    <source>
        <dbReference type="ARBA" id="ARBA00029924"/>
    </source>
</evidence>
<comment type="similarity">
    <text evidence="1 10">Belongs to the RNA polymerase subunit omega family.</text>
</comment>
<dbReference type="InterPro" id="IPR003716">
    <property type="entry name" value="DNA-dir_RNA_pol_omega"/>
</dbReference>
<dbReference type="PANTHER" id="PTHR34476">
    <property type="entry name" value="DNA-DIRECTED RNA POLYMERASE SUBUNIT OMEGA"/>
    <property type="match status" value="1"/>
</dbReference>
<evidence type="ECO:0000313" key="12">
    <source>
        <dbReference type="Proteomes" id="UP000255367"/>
    </source>
</evidence>
<dbReference type="InterPro" id="IPR036161">
    <property type="entry name" value="RPB6/omega-like_sf"/>
</dbReference>
<dbReference type="PANTHER" id="PTHR34476:SF1">
    <property type="entry name" value="DNA-DIRECTED RNA POLYMERASE SUBUNIT OMEGA"/>
    <property type="match status" value="1"/>
</dbReference>
<dbReference type="GO" id="GO:0006351">
    <property type="term" value="P:DNA-templated transcription"/>
    <property type="evidence" value="ECO:0007669"/>
    <property type="project" value="UniProtKB-UniRule"/>
</dbReference>
<evidence type="ECO:0000313" key="11">
    <source>
        <dbReference type="EMBL" id="SUP40680.1"/>
    </source>
</evidence>
<dbReference type="SMART" id="SM01409">
    <property type="entry name" value="RNA_pol_Rpb6"/>
    <property type="match status" value="1"/>
</dbReference>
<keyword evidence="5 10" id="KW-0808">Transferase</keyword>
<protein>
    <recommendedName>
        <fullName evidence="3 10">DNA-directed RNA polymerase subunit omega</fullName>
        <shortName evidence="10">RNAP omega subunit</shortName>
        <ecNumber evidence="2 10">2.7.7.6</ecNumber>
    </recommendedName>
    <alternativeName>
        <fullName evidence="10">RNA polymerase omega subunit</fullName>
    </alternativeName>
    <alternativeName>
        <fullName evidence="8 10">Transcriptase subunit omega</fullName>
    </alternativeName>
</protein>
<dbReference type="OrthoDB" id="9815459at2"/>
<sequence length="70" mass="7725">MMVKPLLKDLEKHVDSKYTLVTLAAKRARELTDGDEAMVTGLDTDKPVSVALHEIAEDKIGFARTKDGIK</sequence>
<evidence type="ECO:0000256" key="3">
    <source>
        <dbReference type="ARBA" id="ARBA00013725"/>
    </source>
</evidence>
<organism evidence="11 12">
    <name type="scientific">Veillonella criceti</name>
    <dbReference type="NCBI Taxonomy" id="103891"/>
    <lineage>
        <taxon>Bacteria</taxon>
        <taxon>Bacillati</taxon>
        <taxon>Bacillota</taxon>
        <taxon>Negativicutes</taxon>
        <taxon>Veillonellales</taxon>
        <taxon>Veillonellaceae</taxon>
        <taxon>Veillonella</taxon>
    </lineage>
</organism>
<dbReference type="AlphaFoldDB" id="A0A380NHA8"/>
<comment type="catalytic activity">
    <reaction evidence="9 10">
        <text>RNA(n) + a ribonucleoside 5'-triphosphate = RNA(n+1) + diphosphate</text>
        <dbReference type="Rhea" id="RHEA:21248"/>
        <dbReference type="Rhea" id="RHEA-COMP:14527"/>
        <dbReference type="Rhea" id="RHEA-COMP:17342"/>
        <dbReference type="ChEBI" id="CHEBI:33019"/>
        <dbReference type="ChEBI" id="CHEBI:61557"/>
        <dbReference type="ChEBI" id="CHEBI:140395"/>
        <dbReference type="EC" id="2.7.7.6"/>
    </reaction>
</comment>
<dbReference type="Proteomes" id="UP000255367">
    <property type="component" value="Unassembled WGS sequence"/>
</dbReference>
<dbReference type="GO" id="GO:0003899">
    <property type="term" value="F:DNA-directed RNA polymerase activity"/>
    <property type="evidence" value="ECO:0007669"/>
    <property type="project" value="UniProtKB-UniRule"/>
</dbReference>
<evidence type="ECO:0000256" key="6">
    <source>
        <dbReference type="ARBA" id="ARBA00022695"/>
    </source>
</evidence>
<accession>A0A380NHA8</accession>
<evidence type="ECO:0000256" key="10">
    <source>
        <dbReference type="HAMAP-Rule" id="MF_00366"/>
    </source>
</evidence>
<name>A0A380NHA8_9FIRM</name>
<dbReference type="GO" id="GO:0000428">
    <property type="term" value="C:DNA-directed RNA polymerase complex"/>
    <property type="evidence" value="ECO:0007669"/>
    <property type="project" value="UniProtKB-KW"/>
</dbReference>
<dbReference type="GO" id="GO:0003677">
    <property type="term" value="F:DNA binding"/>
    <property type="evidence" value="ECO:0007669"/>
    <property type="project" value="UniProtKB-UniRule"/>
</dbReference>
<evidence type="ECO:0000256" key="5">
    <source>
        <dbReference type="ARBA" id="ARBA00022679"/>
    </source>
</evidence>
<comment type="function">
    <text evidence="10">Promotes RNA polymerase assembly. Latches the N- and C-terminal regions of the beta' subunit thereby facilitating its interaction with the beta and alpha subunits.</text>
</comment>
<keyword evidence="4 10" id="KW-0240">DNA-directed RNA polymerase</keyword>
<dbReference type="Pfam" id="PF01192">
    <property type="entry name" value="RNA_pol_Rpb6"/>
    <property type="match status" value="1"/>
</dbReference>
<dbReference type="EMBL" id="UHIO01000001">
    <property type="protein sequence ID" value="SUP40680.1"/>
    <property type="molecule type" value="Genomic_DNA"/>
</dbReference>
<dbReference type="EC" id="2.7.7.6" evidence="2 10"/>
<evidence type="ECO:0000256" key="9">
    <source>
        <dbReference type="ARBA" id="ARBA00048552"/>
    </source>
</evidence>
<comment type="subunit">
    <text evidence="10">The RNAP catalytic core consists of 2 alpha, 1 beta, 1 beta' and 1 omega subunit. When a sigma factor is associated with the core the holoenzyme is formed, which can initiate transcription.</text>
</comment>
<dbReference type="SUPFAM" id="SSF63562">
    <property type="entry name" value="RPB6/omega subunit-like"/>
    <property type="match status" value="1"/>
</dbReference>